<evidence type="ECO:0000313" key="1">
    <source>
        <dbReference type="EMBL" id="CAD0313377.1"/>
    </source>
</evidence>
<organism evidence="1">
    <name type="scientific">Xanthomonas hortorum pv. pelargonii</name>
    <dbReference type="NCBI Taxonomy" id="453602"/>
    <lineage>
        <taxon>Bacteria</taxon>
        <taxon>Pseudomonadati</taxon>
        <taxon>Pseudomonadota</taxon>
        <taxon>Gammaproteobacteria</taxon>
        <taxon>Lysobacterales</taxon>
        <taxon>Lysobacteraceae</taxon>
        <taxon>Xanthomonas</taxon>
    </lineage>
</organism>
<sequence>MDPIAAASGLATIVSLASDFVAQRKSSRDADIEEFKSWLATQRHDDVIALLESNQMTASSTKAFLRESHQNLMKRLDDLNDLLIHIRANGATPVSQAPSAIETITLGELNKFTGTPSDQEALATRIALHAIEQKAVQFKVNLEKTVVSVAANDQLLLARYEQSRIKLAKELEERLTFLTSPLAQDAWRYFLSTTQDWNLAIGKFIKLASLDPNDRHSGKKIDVWRTEEPEVFSGIYLNSEEISAMLNHLDFSSMRDLAMGSHWRAAIDLPSEMITWHVIPAITIALRAKNIDIQSDMLALHDWHIGEG</sequence>
<dbReference type="EMBL" id="LR828261">
    <property type="protein sequence ID" value="CAD0313377.1"/>
    <property type="molecule type" value="Genomic_DNA"/>
</dbReference>
<gene>
    <name evidence="1" type="ORF">CFBP2533_11610</name>
    <name evidence="2" type="ORF">E1J24_20910</name>
</gene>
<dbReference type="AlphaFoldDB" id="A0A6V7CCK5"/>
<proteinExistence type="predicted"/>
<reference evidence="2" key="1">
    <citation type="submission" date="2019-03" db="EMBL/GenBank/DDBJ databases">
        <authorList>
            <person name="Moriniere L."/>
            <person name="Burlet A."/>
            <person name="Rosenthal E."/>
            <person name="Portier P."/>
            <person name="Lavire C."/>
            <person name="Nesme X."/>
            <person name="Bull C.T."/>
            <person name="Le Saux M."/>
            <person name="Bertolla F."/>
        </authorList>
    </citation>
    <scope>NUCLEOTIDE SEQUENCE</scope>
    <source>
        <strain evidence="2">CFBP2533</strain>
    </source>
</reference>
<dbReference type="RefSeq" id="WP_168959867.1">
    <property type="nucleotide sequence ID" value="NZ_CP098604.1"/>
</dbReference>
<dbReference type="EMBL" id="SMDX01000037">
    <property type="protein sequence ID" value="NMI24231.1"/>
    <property type="molecule type" value="Genomic_DNA"/>
</dbReference>
<evidence type="ECO:0000313" key="2">
    <source>
        <dbReference type="EMBL" id="NMI24231.1"/>
    </source>
</evidence>
<name>A0A6V7CCK5_9XANT</name>
<reference evidence="2" key="3">
    <citation type="journal article" date="2020" name="Syst. Appl. Microbiol.">
        <title>Clarifying the taxonomy of the causal agent of bacterial leaf spot of lettuce through a polyphasic approach reveals that Xanthomonas cynarae Trebaol et al. 2000 emend. Timilsina et al. 2019 is a later heterotypic synonym of Xanthomonas hortorum Vauterin et al. 1995.</title>
        <authorList>
            <person name="Moriniere L."/>
            <person name="Burlet A."/>
            <person name="Rosenthal E.R."/>
            <person name="Nesme X."/>
            <person name="Portier P."/>
            <person name="Bull C.T."/>
            <person name="Lavire C."/>
            <person name="Fischer-Le Saux M."/>
            <person name="Bertolla F."/>
        </authorList>
    </citation>
    <scope>NUCLEOTIDE SEQUENCE</scope>
    <source>
        <strain evidence="2">CFBP2533</strain>
    </source>
</reference>
<evidence type="ECO:0000313" key="3">
    <source>
        <dbReference type="Proteomes" id="UP000548771"/>
    </source>
</evidence>
<dbReference type="EMBL" id="LR828261">
    <property type="protein sequence ID" value="CAD0313383.1"/>
    <property type="molecule type" value="Genomic_DNA"/>
</dbReference>
<reference evidence="3" key="2">
    <citation type="journal article" date="2020" name="Syst. Appl. Microbiol.">
        <title>Clarifying the taxonomy of the causal agent of bacterial leaf spot of lettuce through a polyphasic approach reveals that Xanthomonas cynarae Trebaol et al. 2000 emend. Timilsina et al. 2019 is a later heterotypic synonym of Xanthomonas hortorum Vauterin et al. 1995.</title>
        <authorList>
            <person name="Moriniere L."/>
            <person name="Burlet A."/>
            <person name="Rosenthal E.R."/>
            <person name="Nesme X."/>
            <person name="Portier P."/>
            <person name="Bull C.T."/>
            <person name="Lavire C."/>
            <person name="Fischer-Le Saux M."/>
            <person name="Bertolla F."/>
        </authorList>
    </citation>
    <scope>NUCLEOTIDE SEQUENCE [LARGE SCALE GENOMIC DNA]</scope>
    <source>
        <strain evidence="3">CFBP2533</strain>
    </source>
</reference>
<protein>
    <submittedName>
        <fullName evidence="1">Uncharacterized protein</fullName>
    </submittedName>
</protein>
<dbReference type="Proteomes" id="UP000548771">
    <property type="component" value="Unassembled WGS sequence"/>
</dbReference>
<reference evidence="1" key="4">
    <citation type="submission" date="2020-07" db="EMBL/GenBank/DDBJ databases">
        <authorList>
            <person name="Pothier F. J."/>
        </authorList>
    </citation>
    <scope>NUCLEOTIDE SEQUENCE</scope>
    <source>
        <strain evidence="1">CFBP 2533</strain>
    </source>
</reference>
<accession>A0A6V7CCK5</accession>